<keyword evidence="1" id="KW-0597">Phosphoprotein</keyword>
<dbReference type="SMART" id="SM00259">
    <property type="entry name" value="ZnF_A20"/>
    <property type="match status" value="1"/>
</dbReference>
<feature type="region of interest" description="Disordered" evidence="7">
    <location>
        <begin position="1"/>
        <end position="239"/>
    </location>
</feature>
<dbReference type="InterPro" id="IPR000058">
    <property type="entry name" value="Znf_AN1"/>
</dbReference>
<dbReference type="GO" id="GO:0008270">
    <property type="term" value="F:zinc ion binding"/>
    <property type="evidence" value="ECO:0007669"/>
    <property type="project" value="UniProtKB-KW"/>
</dbReference>
<feature type="compositionally biased region" description="Low complexity" evidence="7">
    <location>
        <begin position="366"/>
        <end position="383"/>
    </location>
</feature>
<feature type="compositionally biased region" description="Basic residues" evidence="7">
    <location>
        <begin position="136"/>
        <end position="154"/>
    </location>
</feature>
<dbReference type="GeneTree" id="ENSGT00940000156165"/>
<dbReference type="PANTHER" id="PTHR10634">
    <property type="entry name" value="AN1-TYPE ZINC FINGER PROTEIN"/>
    <property type="match status" value="1"/>
</dbReference>
<feature type="compositionally biased region" description="Basic and acidic residues" evidence="7">
    <location>
        <begin position="384"/>
        <end position="393"/>
    </location>
</feature>
<evidence type="ECO:0000256" key="2">
    <source>
        <dbReference type="ARBA" id="ARBA00022723"/>
    </source>
</evidence>
<keyword evidence="5" id="KW-0007">Acetylation</keyword>
<feature type="domain" description="AN1-type" evidence="9">
    <location>
        <begin position="393"/>
        <end position="439"/>
    </location>
</feature>
<dbReference type="InterPro" id="IPR002653">
    <property type="entry name" value="Znf_A20"/>
</dbReference>
<dbReference type="SUPFAM" id="SSF118310">
    <property type="entry name" value="AN1-like Zinc finger"/>
    <property type="match status" value="1"/>
</dbReference>
<reference evidence="10" key="2">
    <citation type="submission" date="2025-09" db="UniProtKB">
        <authorList>
            <consortium name="Ensembl"/>
        </authorList>
    </citation>
    <scope>IDENTIFICATION</scope>
</reference>
<keyword evidence="3 6" id="KW-0863">Zinc-finger</keyword>
<feature type="compositionally biased region" description="Low complexity" evidence="7">
    <location>
        <begin position="1"/>
        <end position="17"/>
    </location>
</feature>
<dbReference type="Pfam" id="PF01428">
    <property type="entry name" value="zf-AN1"/>
    <property type="match status" value="1"/>
</dbReference>
<feature type="compositionally biased region" description="Low complexity" evidence="7">
    <location>
        <begin position="155"/>
        <end position="184"/>
    </location>
</feature>
<dbReference type="FunFam" id="4.10.1110.10:FF:000001">
    <property type="entry name" value="Zinc finger AN1-type containing 6"/>
    <property type="match status" value="1"/>
</dbReference>
<evidence type="ECO:0000256" key="5">
    <source>
        <dbReference type="ARBA" id="ARBA00022990"/>
    </source>
</evidence>
<reference evidence="10" key="1">
    <citation type="submission" date="2025-08" db="UniProtKB">
        <authorList>
            <consortium name="Ensembl"/>
        </authorList>
    </citation>
    <scope>IDENTIFICATION</scope>
</reference>
<evidence type="ECO:0000256" key="7">
    <source>
        <dbReference type="SAM" id="MobiDB-lite"/>
    </source>
</evidence>
<feature type="compositionally biased region" description="Basic residues" evidence="7">
    <location>
        <begin position="185"/>
        <end position="197"/>
    </location>
</feature>
<feature type="compositionally biased region" description="Polar residues" evidence="7">
    <location>
        <begin position="290"/>
        <end position="322"/>
    </location>
</feature>
<dbReference type="Ensembl" id="ENSABRT00000030884.1">
    <property type="protein sequence ID" value="ENSABRP00000021971.1"/>
    <property type="gene ID" value="ENSABRG00000018600.1"/>
</dbReference>
<evidence type="ECO:0000256" key="4">
    <source>
        <dbReference type="ARBA" id="ARBA00022833"/>
    </source>
</evidence>
<sequence length="458" mass="48073">MFSMKAPRGGAAPAIGALQGTAMSPSGGAGVEEEVLGEGTADAWGSDRGWGVGPDRAASSQRGGDQPRRGGGAAHQRPAEPLTRPPAAAPSLTGAGGGPPTDRLRARLCDATAGGGALPLPSHSPFPPLLLAAARMPRRRASARAGRRRSRRQRAGPAPSPSSSSSSSSSSSPPPARRLLPAARPSRRARLASRRRRCPDGRGCCGNKGGNRRRRLLRAPRPAGSGPQPPDEPAAGHPAPAATSIEMTQETNQTPGPMLCSTGCGFYGNPRTNGMCSVCYKEHLQRQQNNGRISPMGTASGSNSPTSDSASVQRADTTSLNNCEGAAGSTSEKSRNVPVAALPVTQQMTEMSISREEKVTPKTETEPVVTQPSPSVSQPSTSQSEERAPELPKPKKNRCFMCRKKVGLTGFDCRCGNLFCGLHRYSDKHNCPYDYKAEAAAKIRKENPVVVAEKIQRI</sequence>
<feature type="region of interest" description="Disordered" evidence="7">
    <location>
        <begin position="290"/>
        <end position="394"/>
    </location>
</feature>
<dbReference type="GO" id="GO:0003677">
    <property type="term" value="F:DNA binding"/>
    <property type="evidence" value="ECO:0007669"/>
    <property type="project" value="InterPro"/>
</dbReference>
<dbReference type="Pfam" id="PF01754">
    <property type="entry name" value="zf-A20"/>
    <property type="match status" value="1"/>
</dbReference>
<dbReference type="SMART" id="SM00154">
    <property type="entry name" value="ZnF_AN1"/>
    <property type="match status" value="1"/>
</dbReference>
<evidence type="ECO:0000313" key="10">
    <source>
        <dbReference type="Ensembl" id="ENSABRP00000021971.1"/>
    </source>
</evidence>
<dbReference type="AlphaFoldDB" id="A0A8B9CLC5"/>
<keyword evidence="4" id="KW-0862">Zinc</keyword>
<accession>A0A8B9CLC5</accession>
<dbReference type="SUPFAM" id="SSF57716">
    <property type="entry name" value="Glucocorticoid receptor-like (DNA-binding domain)"/>
    <property type="match status" value="1"/>
</dbReference>
<proteinExistence type="predicted"/>
<dbReference type="PROSITE" id="PS51039">
    <property type="entry name" value="ZF_AN1"/>
    <property type="match status" value="1"/>
</dbReference>
<dbReference type="Gene3D" id="1.20.5.4770">
    <property type="match status" value="1"/>
</dbReference>
<evidence type="ECO:0000259" key="8">
    <source>
        <dbReference type="PROSITE" id="PS51036"/>
    </source>
</evidence>
<evidence type="ECO:0000259" key="9">
    <source>
        <dbReference type="PROSITE" id="PS51039"/>
    </source>
</evidence>
<evidence type="ECO:0000256" key="3">
    <source>
        <dbReference type="ARBA" id="ARBA00022771"/>
    </source>
</evidence>
<feature type="domain" description="A20-type" evidence="8">
    <location>
        <begin position="254"/>
        <end position="288"/>
    </location>
</feature>
<protein>
    <submittedName>
        <fullName evidence="10">Zinc finger AN1-type containing 5</fullName>
    </submittedName>
</protein>
<organism evidence="10 11">
    <name type="scientific">Anser brachyrhynchus</name>
    <name type="common">Pink-footed goose</name>
    <dbReference type="NCBI Taxonomy" id="132585"/>
    <lineage>
        <taxon>Eukaryota</taxon>
        <taxon>Metazoa</taxon>
        <taxon>Chordata</taxon>
        <taxon>Craniata</taxon>
        <taxon>Vertebrata</taxon>
        <taxon>Euteleostomi</taxon>
        <taxon>Archelosauria</taxon>
        <taxon>Archosauria</taxon>
        <taxon>Dinosauria</taxon>
        <taxon>Saurischia</taxon>
        <taxon>Theropoda</taxon>
        <taxon>Coelurosauria</taxon>
        <taxon>Aves</taxon>
        <taxon>Neognathae</taxon>
        <taxon>Galloanserae</taxon>
        <taxon>Anseriformes</taxon>
        <taxon>Anatidae</taxon>
        <taxon>Anserinae</taxon>
        <taxon>Anser</taxon>
    </lineage>
</organism>
<dbReference type="PANTHER" id="PTHR10634:SF26">
    <property type="entry name" value="AN1-TYPE ZINC FINGER PROTEIN 5"/>
    <property type="match status" value="1"/>
</dbReference>
<feature type="compositionally biased region" description="Basic and acidic residues" evidence="7">
    <location>
        <begin position="353"/>
        <end position="365"/>
    </location>
</feature>
<dbReference type="PROSITE" id="PS51036">
    <property type="entry name" value="ZF_A20"/>
    <property type="match status" value="1"/>
</dbReference>
<dbReference type="Proteomes" id="UP000694426">
    <property type="component" value="Unplaced"/>
</dbReference>
<keyword evidence="2" id="KW-0479">Metal-binding</keyword>
<dbReference type="FunFam" id="1.20.5.4770:FF:000001">
    <property type="entry name" value="Zinc finger AN1-type containing 6"/>
    <property type="match status" value="1"/>
</dbReference>
<keyword evidence="11" id="KW-1185">Reference proteome</keyword>
<dbReference type="Gene3D" id="4.10.1110.10">
    <property type="entry name" value="AN1-like Zinc finger"/>
    <property type="match status" value="1"/>
</dbReference>
<name>A0A8B9CLC5_9AVES</name>
<dbReference type="InterPro" id="IPR035896">
    <property type="entry name" value="AN1-like_Znf"/>
</dbReference>
<evidence type="ECO:0000256" key="6">
    <source>
        <dbReference type="PROSITE-ProRule" id="PRU00449"/>
    </source>
</evidence>
<dbReference type="InterPro" id="IPR050652">
    <property type="entry name" value="AN1_A20_ZnFinger"/>
</dbReference>
<evidence type="ECO:0000256" key="1">
    <source>
        <dbReference type="ARBA" id="ARBA00022553"/>
    </source>
</evidence>
<evidence type="ECO:0000313" key="11">
    <source>
        <dbReference type="Proteomes" id="UP000694426"/>
    </source>
</evidence>